<dbReference type="Pfam" id="PF01755">
    <property type="entry name" value="Glyco_transf_25"/>
    <property type="match status" value="1"/>
</dbReference>
<evidence type="ECO:0000313" key="3">
    <source>
        <dbReference type="Proteomes" id="UP000262878"/>
    </source>
</evidence>
<reference evidence="2 3" key="1">
    <citation type="journal article" date="2018" name="Nat. Biotechnol.">
        <title>A standardized bacterial taxonomy based on genome phylogeny substantially revises the tree of life.</title>
        <authorList>
            <person name="Parks D.H."/>
            <person name="Chuvochina M."/>
            <person name="Waite D.W."/>
            <person name="Rinke C."/>
            <person name="Skarshewski A."/>
            <person name="Chaumeil P.A."/>
            <person name="Hugenholtz P."/>
        </authorList>
    </citation>
    <scope>NUCLEOTIDE SEQUENCE [LARGE SCALE GENOMIC DNA]</scope>
    <source>
        <strain evidence="2">UBA9360</strain>
    </source>
</reference>
<dbReference type="EMBL" id="DMUP01000161">
    <property type="protein sequence ID" value="HAR56506.1"/>
    <property type="molecule type" value="Genomic_DNA"/>
</dbReference>
<organism evidence="2 3">
    <name type="scientific">Idiomarina baltica</name>
    <dbReference type="NCBI Taxonomy" id="190892"/>
    <lineage>
        <taxon>Bacteria</taxon>
        <taxon>Pseudomonadati</taxon>
        <taxon>Pseudomonadota</taxon>
        <taxon>Gammaproteobacteria</taxon>
        <taxon>Alteromonadales</taxon>
        <taxon>Idiomarinaceae</taxon>
        <taxon>Idiomarina</taxon>
    </lineage>
</organism>
<name>A0A348WPP4_9GAMM</name>
<comment type="caution">
    <text evidence="2">The sequence shown here is derived from an EMBL/GenBank/DDBJ whole genome shotgun (WGS) entry which is preliminary data.</text>
</comment>
<accession>A0A348WPP4</accession>
<gene>
    <name evidence="2" type="ORF">DCR58_06945</name>
</gene>
<dbReference type="GO" id="GO:0016740">
    <property type="term" value="F:transferase activity"/>
    <property type="evidence" value="ECO:0007669"/>
    <property type="project" value="UniProtKB-KW"/>
</dbReference>
<dbReference type="CDD" id="cd06532">
    <property type="entry name" value="Glyco_transf_25"/>
    <property type="match status" value="1"/>
</dbReference>
<evidence type="ECO:0000313" key="2">
    <source>
        <dbReference type="EMBL" id="HAR56506.1"/>
    </source>
</evidence>
<dbReference type="AlphaFoldDB" id="A0A348WPP4"/>
<proteinExistence type="predicted"/>
<keyword evidence="2" id="KW-0808">Transferase</keyword>
<sequence>MNVKIFLINLDRSTERLEKAAQQLNRLNVPFERVSAVDGSKLTGAEIDAAFDTEQAERRTAYNLTIGEIGCYLSHVECWRRIITDKLDFAIILEDDLVLDDQFPHAISAIEQFTHSNEWDYIKLANPFKKRPYQTRTALDRFTLVDYPKAPTGTVAQAVSFQGAETLLSHRPPFFRAIDVDLQWEWELGIKVQGLVPYVANVSDAESEIQQMAQRKDLKQRRWTKLKESIKFKLKKASHR</sequence>
<evidence type="ECO:0000259" key="1">
    <source>
        <dbReference type="Pfam" id="PF01755"/>
    </source>
</evidence>
<dbReference type="InterPro" id="IPR002654">
    <property type="entry name" value="Glyco_trans_25"/>
</dbReference>
<dbReference type="Proteomes" id="UP000262878">
    <property type="component" value="Unassembled WGS sequence"/>
</dbReference>
<protein>
    <submittedName>
        <fullName evidence="2">Glycosyl transferase</fullName>
    </submittedName>
</protein>
<dbReference type="STRING" id="314276.OS145_04925"/>
<feature type="domain" description="Glycosyl transferase family 25" evidence="1">
    <location>
        <begin position="4"/>
        <end position="128"/>
    </location>
</feature>